<dbReference type="SUPFAM" id="SSF63411">
    <property type="entry name" value="LuxS/MPP-like metallohydrolase"/>
    <property type="match status" value="2"/>
</dbReference>
<dbReference type="PANTHER" id="PTHR11851">
    <property type="entry name" value="METALLOPROTEASE"/>
    <property type="match status" value="1"/>
</dbReference>
<dbReference type="InterPro" id="IPR007863">
    <property type="entry name" value="Peptidase_M16_C"/>
</dbReference>
<dbReference type="GO" id="GO:0046872">
    <property type="term" value="F:metal ion binding"/>
    <property type="evidence" value="ECO:0007669"/>
    <property type="project" value="InterPro"/>
</dbReference>
<gene>
    <name evidence="4" type="primary">ptrA</name>
    <name evidence="4" type="ORF">TR69_WS6001000615</name>
</gene>
<evidence type="ECO:0000256" key="1">
    <source>
        <dbReference type="ARBA" id="ARBA00007261"/>
    </source>
</evidence>
<dbReference type="InterPro" id="IPR011765">
    <property type="entry name" value="Pept_M16_N"/>
</dbReference>
<keyword evidence="4" id="KW-0378">Hydrolase</keyword>
<proteinExistence type="inferred from homology"/>
<keyword evidence="4" id="KW-0645">Protease</keyword>
<dbReference type="GO" id="GO:0004222">
    <property type="term" value="F:metalloendopeptidase activity"/>
    <property type="evidence" value="ECO:0007669"/>
    <property type="project" value="UniProtKB-EC"/>
</dbReference>
<dbReference type="AlphaFoldDB" id="A0A136LY80"/>
<dbReference type="EC" id="3.4.24.55" evidence="4"/>
<feature type="domain" description="Peptidase M16 C-terminal" evidence="3">
    <location>
        <begin position="167"/>
        <end position="342"/>
    </location>
</feature>
<dbReference type="EMBL" id="JYNZ01000003">
    <property type="protein sequence ID" value="KXK26609.1"/>
    <property type="molecule type" value="Genomic_DNA"/>
</dbReference>
<dbReference type="Pfam" id="PF00675">
    <property type="entry name" value="Peptidase_M16"/>
    <property type="match status" value="1"/>
</dbReference>
<feature type="domain" description="Peptidase M16 N-terminal" evidence="2">
    <location>
        <begin position="14"/>
        <end position="161"/>
    </location>
</feature>
<dbReference type="PANTHER" id="PTHR11851:SF49">
    <property type="entry name" value="MITOCHONDRIAL-PROCESSING PEPTIDASE SUBUNIT ALPHA"/>
    <property type="match status" value="1"/>
</dbReference>
<name>A0A136LY80_9BACT</name>
<comment type="similarity">
    <text evidence="1">Belongs to the peptidase M16 family.</text>
</comment>
<evidence type="ECO:0000259" key="2">
    <source>
        <dbReference type="Pfam" id="PF00675"/>
    </source>
</evidence>
<reference evidence="4 5" key="1">
    <citation type="submission" date="2015-02" db="EMBL/GenBank/DDBJ databases">
        <title>Improved understanding of the partial-nitritation anammox process through 23 genomes representing the majority of the microbial community.</title>
        <authorList>
            <person name="Speth D.R."/>
            <person name="In T Zandt M."/>
            <person name="Guerrero Cruz S."/>
            <person name="Jetten M.S."/>
            <person name="Dutilh B.E."/>
        </authorList>
    </citation>
    <scope>NUCLEOTIDE SEQUENCE [LARGE SCALE GENOMIC DNA]</scope>
    <source>
        <strain evidence="4">OLB20</strain>
    </source>
</reference>
<dbReference type="InterPro" id="IPR011249">
    <property type="entry name" value="Metalloenz_LuxS/M16"/>
</dbReference>
<evidence type="ECO:0000313" key="4">
    <source>
        <dbReference type="EMBL" id="KXK26609.1"/>
    </source>
</evidence>
<protein>
    <submittedName>
        <fullName evidence="4">Protease 3</fullName>
        <ecNumber evidence="4">3.4.24.55</ecNumber>
    </submittedName>
</protein>
<dbReference type="InterPro" id="IPR050361">
    <property type="entry name" value="MPP/UQCRC_Complex"/>
</dbReference>
<organism evidence="4 5">
    <name type="scientific">candidate division WS6 bacterium OLB20</name>
    <dbReference type="NCBI Taxonomy" id="1617426"/>
    <lineage>
        <taxon>Bacteria</taxon>
        <taxon>Candidatus Dojkabacteria</taxon>
    </lineage>
</organism>
<evidence type="ECO:0000313" key="5">
    <source>
        <dbReference type="Proteomes" id="UP000070457"/>
    </source>
</evidence>
<sequence length="425" mass="47462">MTPLVSTLKNGLRVLRLQDKNAAGVSIVMLVGVGSRHETEEQGGIAHFLEHSLFKGSKNYPTSKAIGMAVELLGGSSNAFTSYDYTGYYIKVPMHTAEQATAILADMIMYPVFDEREIEKERGVIIEEIRMYNDEPRSRASDLFNERLFQGHPLGRDIAGTIETVSSMTPDKLRGFVARNYHSRNMLLIFSGNFEPDTAQAWAEEHFSDIPAGEAVATELFKRPDNLNEVLYHEKQLEQTHMVLGGFASRRTHPDRFKYQVGNALLSYGFGSRLFQTIRDELGLAYYISSGISSYEETGKFMIRLGSDATRAKEAVTAVLRELSAVIAGDFSDEELTRAKNYLIGTMTTQLEATDEIALWYGMQLMLRKEILSYEEISSRIEAVTRDEVTEAWSSVITSDNLLLSVLGPEISADTRDLQLSVGTV</sequence>
<dbReference type="Proteomes" id="UP000070457">
    <property type="component" value="Unassembled WGS sequence"/>
</dbReference>
<dbReference type="Pfam" id="PF05193">
    <property type="entry name" value="Peptidase_M16_C"/>
    <property type="match status" value="1"/>
</dbReference>
<comment type="caution">
    <text evidence="4">The sequence shown here is derived from an EMBL/GenBank/DDBJ whole genome shotgun (WGS) entry which is preliminary data.</text>
</comment>
<dbReference type="STRING" id="1617426.TR69_WS6001000615"/>
<evidence type="ECO:0000259" key="3">
    <source>
        <dbReference type="Pfam" id="PF05193"/>
    </source>
</evidence>
<accession>A0A136LY80</accession>
<dbReference type="GO" id="GO:0006508">
    <property type="term" value="P:proteolysis"/>
    <property type="evidence" value="ECO:0007669"/>
    <property type="project" value="UniProtKB-KW"/>
</dbReference>
<dbReference type="Gene3D" id="3.30.830.10">
    <property type="entry name" value="Metalloenzyme, LuxS/M16 peptidase-like"/>
    <property type="match status" value="2"/>
</dbReference>